<accession>A0A016VT74</accession>
<evidence type="ECO:0000256" key="1">
    <source>
        <dbReference type="SAM" id="Phobius"/>
    </source>
</evidence>
<feature type="transmembrane region" description="Helical" evidence="1">
    <location>
        <begin position="104"/>
        <end position="125"/>
    </location>
</feature>
<keyword evidence="1" id="KW-0472">Membrane</keyword>
<evidence type="ECO:0000313" key="2">
    <source>
        <dbReference type="EMBL" id="EYC29958.1"/>
    </source>
</evidence>
<reference evidence="3" key="1">
    <citation type="journal article" date="2015" name="Nat. Genet.">
        <title>The genome and transcriptome of the zoonotic hookworm Ancylostoma ceylanicum identify infection-specific gene families.</title>
        <authorList>
            <person name="Schwarz E.M."/>
            <person name="Hu Y."/>
            <person name="Antoshechkin I."/>
            <person name="Miller M.M."/>
            <person name="Sternberg P.W."/>
            <person name="Aroian R.V."/>
        </authorList>
    </citation>
    <scope>NUCLEOTIDE SEQUENCE</scope>
    <source>
        <strain evidence="3">HY135</strain>
    </source>
</reference>
<gene>
    <name evidence="2" type="primary">Acey_s0005.g2357</name>
    <name evidence="2" type="ORF">Y032_0005g2357</name>
</gene>
<sequence length="130" mass="14084">MCAIGASLRLPLYSSRSIAVSVAASRRHWPLCVLIVGGASLAWVAGVDDTGDRPSPLSSTTATDRRCCRRQWRPTVAAVAAVDDTPSSIPIDDSGDNSRDKRGFYIVELFSMYLCSRFVLVNVFVCFPAV</sequence>
<evidence type="ECO:0000313" key="3">
    <source>
        <dbReference type="Proteomes" id="UP000024635"/>
    </source>
</evidence>
<dbReference type="EMBL" id="JARK01001341">
    <property type="protein sequence ID" value="EYC29958.1"/>
    <property type="molecule type" value="Genomic_DNA"/>
</dbReference>
<dbReference type="AlphaFoldDB" id="A0A016VT74"/>
<organism evidence="2 3">
    <name type="scientific">Ancylostoma ceylanicum</name>
    <dbReference type="NCBI Taxonomy" id="53326"/>
    <lineage>
        <taxon>Eukaryota</taxon>
        <taxon>Metazoa</taxon>
        <taxon>Ecdysozoa</taxon>
        <taxon>Nematoda</taxon>
        <taxon>Chromadorea</taxon>
        <taxon>Rhabditida</taxon>
        <taxon>Rhabditina</taxon>
        <taxon>Rhabditomorpha</taxon>
        <taxon>Strongyloidea</taxon>
        <taxon>Ancylostomatidae</taxon>
        <taxon>Ancylostomatinae</taxon>
        <taxon>Ancylostoma</taxon>
    </lineage>
</organism>
<keyword evidence="3" id="KW-1185">Reference proteome</keyword>
<proteinExistence type="predicted"/>
<protein>
    <submittedName>
        <fullName evidence="2">Uncharacterized protein</fullName>
    </submittedName>
</protein>
<dbReference type="Proteomes" id="UP000024635">
    <property type="component" value="Unassembled WGS sequence"/>
</dbReference>
<name>A0A016VT74_9BILA</name>
<keyword evidence="1" id="KW-0812">Transmembrane</keyword>
<comment type="caution">
    <text evidence="2">The sequence shown here is derived from an EMBL/GenBank/DDBJ whole genome shotgun (WGS) entry which is preliminary data.</text>
</comment>
<keyword evidence="1" id="KW-1133">Transmembrane helix</keyword>